<organism evidence="4 5">
    <name type="scientific">Fusarium albosuccineum</name>
    <dbReference type="NCBI Taxonomy" id="1237068"/>
    <lineage>
        <taxon>Eukaryota</taxon>
        <taxon>Fungi</taxon>
        <taxon>Dikarya</taxon>
        <taxon>Ascomycota</taxon>
        <taxon>Pezizomycotina</taxon>
        <taxon>Sordariomycetes</taxon>
        <taxon>Hypocreomycetidae</taxon>
        <taxon>Hypocreales</taxon>
        <taxon>Nectriaceae</taxon>
        <taxon>Fusarium</taxon>
        <taxon>Fusarium decemcellulare species complex</taxon>
    </lineage>
</organism>
<evidence type="ECO:0000259" key="3">
    <source>
        <dbReference type="Pfam" id="PF12051"/>
    </source>
</evidence>
<feature type="transmembrane region" description="Helical" evidence="2">
    <location>
        <begin position="283"/>
        <end position="306"/>
    </location>
</feature>
<proteinExistence type="predicted"/>
<dbReference type="Proteomes" id="UP000554235">
    <property type="component" value="Unassembled WGS sequence"/>
</dbReference>
<keyword evidence="5" id="KW-1185">Reference proteome</keyword>
<gene>
    <name evidence="4" type="ORF">FALBO_9983</name>
</gene>
<sequence>MADNETNVMRSSSPEPTLHNDPEMADIGRPGLNSAYWRPKRAMSAKILLGVMVAILVVFLADLSYLFGATFKVNDRVSALNILVVDYDGGPVGQAVSNAYKSLQSNRFPSLDFRRAADYPDPSDVKRSVCHANYWGALYIPEGTSDRLAAAYEGGQAAEDFDPTEGLVYIYNGARYPTVASGYLLPNFNALISATRGGYYQTDEGRSALRSINNTDAAAVQAYLNPIQGTPDIIRPTNQASRNLYNTLNIVMAILGQFFYVLAMNGIFDNFGIHKNMRIRDVWLMRFTTGKIFSMLFAVVVTGYIWAFREDWGVSGGHWALSWLTFWLFMDTNFQVLESCIGSFVPLAATPFFLLTWFMVNVSAVMFPFELMAGFYRIGYAFPGHSLWIVLIDVWSGCGNYLHIGLPILFAWWVVGHVTAFFSIRKRCLAAQSAPPAPSEGGKEE</sequence>
<feature type="transmembrane region" description="Helical" evidence="2">
    <location>
        <begin position="312"/>
        <end position="329"/>
    </location>
</feature>
<evidence type="ECO:0000313" key="4">
    <source>
        <dbReference type="EMBL" id="KAF4463193.1"/>
    </source>
</evidence>
<evidence type="ECO:0000256" key="2">
    <source>
        <dbReference type="SAM" id="Phobius"/>
    </source>
</evidence>
<dbReference type="EMBL" id="JAADYS010001408">
    <property type="protein sequence ID" value="KAF4463193.1"/>
    <property type="molecule type" value="Genomic_DNA"/>
</dbReference>
<keyword evidence="2" id="KW-0472">Membrane</keyword>
<dbReference type="GO" id="GO:0016020">
    <property type="term" value="C:membrane"/>
    <property type="evidence" value="ECO:0007669"/>
    <property type="project" value="TreeGrafter"/>
</dbReference>
<keyword evidence="2" id="KW-1133">Transmembrane helix</keyword>
<dbReference type="PANTHER" id="PTHR34814">
    <property type="entry name" value="NITROSOGUANIDINE RESISTANCE PROTEIN SNG1"/>
    <property type="match status" value="1"/>
</dbReference>
<dbReference type="OrthoDB" id="2140105at2759"/>
<protein>
    <submittedName>
        <fullName evidence="4">Nitrosoguanidine resistance SNG1</fullName>
    </submittedName>
</protein>
<feature type="transmembrane region" description="Helical" evidence="2">
    <location>
        <begin position="401"/>
        <end position="424"/>
    </location>
</feature>
<dbReference type="AlphaFoldDB" id="A0A8H4L7U4"/>
<feature type="compositionally biased region" description="Polar residues" evidence="1">
    <location>
        <begin position="1"/>
        <end position="15"/>
    </location>
</feature>
<reference evidence="4 5" key="1">
    <citation type="submission" date="2020-01" db="EMBL/GenBank/DDBJ databases">
        <title>Identification and distribution of gene clusters putatively required for synthesis of sphingolipid metabolism inhibitors in phylogenetically diverse species of the filamentous fungus Fusarium.</title>
        <authorList>
            <person name="Kim H.-S."/>
            <person name="Busman M."/>
            <person name="Brown D.W."/>
            <person name="Divon H."/>
            <person name="Uhlig S."/>
            <person name="Proctor R.H."/>
        </authorList>
    </citation>
    <scope>NUCLEOTIDE SEQUENCE [LARGE SCALE GENOMIC DNA]</scope>
    <source>
        <strain evidence="4 5">NRRL 20459</strain>
    </source>
</reference>
<feature type="transmembrane region" description="Helical" evidence="2">
    <location>
        <begin position="47"/>
        <end position="67"/>
    </location>
</feature>
<feature type="domain" description="DUF3533" evidence="3">
    <location>
        <begin position="52"/>
        <end position="417"/>
    </location>
</feature>
<dbReference type="InterPro" id="IPR022703">
    <property type="entry name" value="DUF3533"/>
</dbReference>
<evidence type="ECO:0000313" key="5">
    <source>
        <dbReference type="Proteomes" id="UP000554235"/>
    </source>
</evidence>
<comment type="caution">
    <text evidence="4">The sequence shown here is derived from an EMBL/GenBank/DDBJ whole genome shotgun (WGS) entry which is preliminary data.</text>
</comment>
<dbReference type="Pfam" id="PF12051">
    <property type="entry name" value="DUF3533"/>
    <property type="match status" value="1"/>
</dbReference>
<keyword evidence="2" id="KW-0812">Transmembrane</keyword>
<feature type="region of interest" description="Disordered" evidence="1">
    <location>
        <begin position="1"/>
        <end position="25"/>
    </location>
</feature>
<accession>A0A8H4L7U4</accession>
<feature type="transmembrane region" description="Helical" evidence="2">
    <location>
        <begin position="244"/>
        <end position="263"/>
    </location>
</feature>
<dbReference type="PANTHER" id="PTHR34814:SF2">
    <property type="entry name" value="DUF3533 DOMAIN-CONTAINING PROTEIN"/>
    <property type="match status" value="1"/>
</dbReference>
<dbReference type="InterPro" id="IPR053001">
    <property type="entry name" value="MNNG_permease-like"/>
</dbReference>
<name>A0A8H4L7U4_9HYPO</name>
<feature type="transmembrane region" description="Helical" evidence="2">
    <location>
        <begin position="341"/>
        <end position="360"/>
    </location>
</feature>
<evidence type="ECO:0000256" key="1">
    <source>
        <dbReference type="SAM" id="MobiDB-lite"/>
    </source>
</evidence>